<dbReference type="EMBL" id="KI660307">
    <property type="protein sequence ID" value="ETN75321.1"/>
    <property type="molecule type" value="Genomic_DNA"/>
</dbReference>
<dbReference type="AlphaFoldDB" id="W2T285"/>
<name>W2T285_NECAM</name>
<dbReference type="Proteomes" id="UP000053676">
    <property type="component" value="Unassembled WGS sequence"/>
</dbReference>
<evidence type="ECO:0000313" key="1">
    <source>
        <dbReference type="EMBL" id="ETN75321.1"/>
    </source>
</evidence>
<keyword evidence="2" id="KW-1185">Reference proteome</keyword>
<gene>
    <name evidence="1" type="ORF">NECAME_12474</name>
</gene>
<dbReference type="OrthoDB" id="5863106at2759"/>
<dbReference type="KEGG" id="nai:NECAME_12474"/>
<reference evidence="2" key="1">
    <citation type="journal article" date="2014" name="Nat. Genet.">
        <title>Genome of the human hookworm Necator americanus.</title>
        <authorList>
            <person name="Tang Y.T."/>
            <person name="Gao X."/>
            <person name="Rosa B.A."/>
            <person name="Abubucker S."/>
            <person name="Hallsworth-Pepin K."/>
            <person name="Martin J."/>
            <person name="Tyagi R."/>
            <person name="Heizer E."/>
            <person name="Zhang X."/>
            <person name="Bhonagiri-Palsikar V."/>
            <person name="Minx P."/>
            <person name="Warren W.C."/>
            <person name="Wang Q."/>
            <person name="Zhan B."/>
            <person name="Hotez P.J."/>
            <person name="Sternberg P.W."/>
            <person name="Dougall A."/>
            <person name="Gaze S.T."/>
            <person name="Mulvenna J."/>
            <person name="Sotillo J."/>
            <person name="Ranganathan S."/>
            <person name="Rabelo E.M."/>
            <person name="Wilson R.K."/>
            <person name="Felgner P.L."/>
            <person name="Bethony J."/>
            <person name="Hawdon J.M."/>
            <person name="Gasser R.B."/>
            <person name="Loukas A."/>
            <person name="Mitreva M."/>
        </authorList>
    </citation>
    <scope>NUCLEOTIDE SEQUENCE [LARGE SCALE GENOMIC DNA]</scope>
</reference>
<evidence type="ECO:0000313" key="2">
    <source>
        <dbReference type="Proteomes" id="UP000053676"/>
    </source>
</evidence>
<proteinExistence type="predicted"/>
<protein>
    <submittedName>
        <fullName evidence="1">Uncharacterized protein</fullName>
    </submittedName>
</protein>
<sequence length="226" mass="24972">MIYINETVADRCSLLDLAAKAGHGASFLVYAGLTVFEKSERDRFKAGNEKLEGEPRSGRPTAISLDELKNLAEQHPYEGVRYFAASLGCSLPTTLLRFDCMPAVDTASATRPFSPNGSCTTCRYDSIGLTETRLRHLLNTVYETVPRDMRVEELLELASPRATVLGVNTSIGKNVDSFGQTTIRIGSLRMRRCGLIPTLTIFIAYTPTSGLKKKKSMLSMWPREVL</sequence>
<accession>W2T285</accession>
<organism evidence="1 2">
    <name type="scientific">Necator americanus</name>
    <name type="common">Human hookworm</name>
    <dbReference type="NCBI Taxonomy" id="51031"/>
    <lineage>
        <taxon>Eukaryota</taxon>
        <taxon>Metazoa</taxon>
        <taxon>Ecdysozoa</taxon>
        <taxon>Nematoda</taxon>
        <taxon>Chromadorea</taxon>
        <taxon>Rhabditida</taxon>
        <taxon>Rhabditina</taxon>
        <taxon>Rhabditomorpha</taxon>
        <taxon>Strongyloidea</taxon>
        <taxon>Ancylostomatidae</taxon>
        <taxon>Bunostominae</taxon>
        <taxon>Necator</taxon>
    </lineage>
</organism>